<keyword evidence="11" id="KW-1185">Reference proteome</keyword>
<evidence type="ECO:0000313" key="10">
    <source>
        <dbReference type="EMBL" id="EFZ37941.1"/>
    </source>
</evidence>
<dbReference type="PANTHER" id="PTHR43811">
    <property type="entry name" value="FKBP-TYPE PEPTIDYL-PROLYL CIS-TRANS ISOMERASE FKPA"/>
    <property type="match status" value="1"/>
</dbReference>
<dbReference type="InterPro" id="IPR000774">
    <property type="entry name" value="PPIase_FKBP_N"/>
</dbReference>
<evidence type="ECO:0000256" key="4">
    <source>
        <dbReference type="ARBA" id="ARBA00023110"/>
    </source>
</evidence>
<dbReference type="Gene3D" id="3.10.50.40">
    <property type="match status" value="1"/>
</dbReference>
<dbReference type="InterPro" id="IPR001179">
    <property type="entry name" value="PPIase_FKBP_dom"/>
</dbReference>
<dbReference type="Pfam" id="PF00254">
    <property type="entry name" value="FKBP_C"/>
    <property type="match status" value="1"/>
</dbReference>
<comment type="catalytic activity">
    <reaction evidence="1 6">
        <text>[protein]-peptidylproline (omega=180) = [protein]-peptidylproline (omega=0)</text>
        <dbReference type="Rhea" id="RHEA:16237"/>
        <dbReference type="Rhea" id="RHEA-COMP:10747"/>
        <dbReference type="Rhea" id="RHEA-COMP:10748"/>
        <dbReference type="ChEBI" id="CHEBI:83833"/>
        <dbReference type="ChEBI" id="CHEBI:83834"/>
        <dbReference type="EC" id="5.2.1.8"/>
    </reaction>
</comment>
<dbReference type="PROSITE" id="PS50059">
    <property type="entry name" value="FKBP_PPIASE"/>
    <property type="match status" value="1"/>
</dbReference>
<dbReference type="AlphaFoldDB" id="E7RMG0"/>
<reference evidence="10" key="1">
    <citation type="submission" date="2011-01" db="EMBL/GenBank/DDBJ databases">
        <authorList>
            <person name="Muzny D."/>
            <person name="Qin X."/>
            <person name="Buhay C."/>
            <person name="Dugan-Rocha S."/>
            <person name="Ding Y."/>
            <person name="Chen G."/>
            <person name="Hawes A."/>
            <person name="Holder M."/>
            <person name="Jhangiani S."/>
            <person name="Johnson A."/>
            <person name="Khan Z."/>
            <person name="Li Z."/>
            <person name="Liu W."/>
            <person name="Liu X."/>
            <person name="Perez L."/>
            <person name="Shen H."/>
            <person name="Wang Q."/>
            <person name="Watt J."/>
            <person name="Xi L."/>
            <person name="Xin Y."/>
            <person name="Zhou J."/>
            <person name="Deng J."/>
            <person name="Jiang H."/>
            <person name="Liu Y."/>
            <person name="Qu J."/>
            <person name="Song X.-Z."/>
            <person name="Zhang L."/>
            <person name="Villasana D."/>
            <person name="Johnson A."/>
            <person name="Liu J."/>
            <person name="Liyanage D."/>
            <person name="Lorensuhewa L."/>
            <person name="Robinson T."/>
            <person name="Song A."/>
            <person name="Song B.-B."/>
            <person name="Dinh H."/>
            <person name="Thornton R."/>
            <person name="Coyle M."/>
            <person name="Francisco L."/>
            <person name="Jackson L."/>
            <person name="Javaid M."/>
            <person name="Korchina V."/>
            <person name="Kovar C."/>
            <person name="Mata R."/>
            <person name="Mathew T."/>
            <person name="Ngo R."/>
            <person name="Nguyen L."/>
            <person name="Nguyen N."/>
            <person name="Okwuonu G."/>
            <person name="Ongeri F."/>
            <person name="Pham C."/>
            <person name="Simmons D."/>
            <person name="Wilczek-Boney K."/>
            <person name="Hale W."/>
            <person name="Jakkamsetti A."/>
            <person name="Pham P."/>
            <person name="Ruth R."/>
            <person name="San Lucas F."/>
            <person name="Warren J."/>
            <person name="Zhang J."/>
            <person name="Zhao Z."/>
            <person name="Zhou C."/>
            <person name="Zhu D."/>
            <person name="Lee S."/>
            <person name="Bess C."/>
            <person name="Blankenburg K."/>
            <person name="Forbes L."/>
            <person name="Fu Q."/>
            <person name="Gubbala S."/>
            <person name="Hirani K."/>
            <person name="Jayaseelan J.C."/>
            <person name="Lara F."/>
            <person name="Munidasa M."/>
            <person name="Palculict T."/>
            <person name="Patil S."/>
            <person name="Pu L.-L."/>
            <person name="Saada N."/>
            <person name="Tang L."/>
            <person name="Weissenberger G."/>
            <person name="Zhu Y."/>
            <person name="Hemphill L."/>
            <person name="Shang Y."/>
            <person name="Youmans B."/>
            <person name="Ayvaz T."/>
            <person name="Ross M."/>
            <person name="Santibanez J."/>
            <person name="Aqrawi P."/>
            <person name="Gross S."/>
            <person name="Joshi V."/>
            <person name="Fowler G."/>
            <person name="Nazareth L."/>
            <person name="Reid J."/>
            <person name="Worley K."/>
            <person name="Petrosino J."/>
            <person name="Highlander S."/>
            <person name="Gibbs R."/>
        </authorList>
    </citation>
    <scope>NUCLEOTIDE SEQUENCE [LARGE SCALE GENOMIC DNA]</scope>
    <source>
        <strain evidence="10">ATCC 33269</strain>
    </source>
</reference>
<feature type="signal peptide" evidence="8">
    <location>
        <begin position="1"/>
        <end position="33"/>
    </location>
</feature>
<comment type="caution">
    <text evidence="10">The sequence shown here is derived from an EMBL/GenBank/DDBJ whole genome shotgun (WGS) entry which is preliminary data.</text>
</comment>
<evidence type="ECO:0000256" key="3">
    <source>
        <dbReference type="ARBA" id="ARBA00013194"/>
    </source>
</evidence>
<gene>
    <name evidence="10" type="primary">fkpB</name>
    <name evidence="10" type="ORF">HMPREF0663_10310</name>
</gene>
<feature type="domain" description="PPIase FKBP-type" evidence="9">
    <location>
        <begin position="219"/>
        <end position="305"/>
    </location>
</feature>
<dbReference type="Gene3D" id="1.10.287.460">
    <property type="entry name" value="Peptidyl-prolyl cis-trans isomerase, FKBP-type, N-terminal domain"/>
    <property type="match status" value="1"/>
</dbReference>
<dbReference type="InterPro" id="IPR046357">
    <property type="entry name" value="PPIase_dom_sf"/>
</dbReference>
<evidence type="ECO:0000256" key="1">
    <source>
        <dbReference type="ARBA" id="ARBA00000971"/>
    </source>
</evidence>
<dbReference type="Pfam" id="PF01346">
    <property type="entry name" value="FKBP_N"/>
    <property type="match status" value="1"/>
</dbReference>
<accession>E7RMG0</accession>
<evidence type="ECO:0000256" key="8">
    <source>
        <dbReference type="SAM" id="SignalP"/>
    </source>
</evidence>
<comment type="similarity">
    <text evidence="2">Belongs to the FKBP-type PPIase family.</text>
</comment>
<evidence type="ECO:0000256" key="6">
    <source>
        <dbReference type="PROSITE-ProRule" id="PRU00277"/>
    </source>
</evidence>
<evidence type="ECO:0000259" key="9">
    <source>
        <dbReference type="PROSITE" id="PS50059"/>
    </source>
</evidence>
<organism evidence="10 11">
    <name type="scientific">Hoylesella oralis ATCC 33269</name>
    <dbReference type="NCBI Taxonomy" id="873533"/>
    <lineage>
        <taxon>Bacteria</taxon>
        <taxon>Pseudomonadati</taxon>
        <taxon>Bacteroidota</taxon>
        <taxon>Bacteroidia</taxon>
        <taxon>Bacteroidales</taxon>
        <taxon>Prevotellaceae</taxon>
        <taxon>Hoylesella</taxon>
    </lineage>
</organism>
<keyword evidence="8" id="KW-0732">Signal</keyword>
<dbReference type="PANTHER" id="PTHR43811:SF19">
    <property type="entry name" value="39 KDA FK506-BINDING NUCLEAR PROTEIN"/>
    <property type="match status" value="1"/>
</dbReference>
<dbReference type="STRING" id="28134.SAMN05444288_0547"/>
<dbReference type="HOGENOM" id="CLU_013615_0_0_10"/>
<dbReference type="GO" id="GO:0003755">
    <property type="term" value="F:peptidyl-prolyl cis-trans isomerase activity"/>
    <property type="evidence" value="ECO:0007669"/>
    <property type="project" value="UniProtKB-KW"/>
</dbReference>
<dbReference type="eggNOG" id="COG0545">
    <property type="taxonomic scope" value="Bacteria"/>
</dbReference>
<evidence type="ECO:0000313" key="11">
    <source>
        <dbReference type="Proteomes" id="UP000005580"/>
    </source>
</evidence>
<keyword evidence="4 6" id="KW-0697">Rotamase</keyword>
<dbReference type="Proteomes" id="UP000005580">
    <property type="component" value="Unassembled WGS sequence"/>
</dbReference>
<evidence type="ECO:0000256" key="7">
    <source>
        <dbReference type="SAM" id="MobiDB-lite"/>
    </source>
</evidence>
<feature type="chain" id="PRO_5003223837" description="peptidylprolyl isomerase" evidence="8">
    <location>
        <begin position="34"/>
        <end position="328"/>
    </location>
</feature>
<evidence type="ECO:0000256" key="2">
    <source>
        <dbReference type="ARBA" id="ARBA00006577"/>
    </source>
</evidence>
<dbReference type="SUPFAM" id="SSF54534">
    <property type="entry name" value="FKBP-like"/>
    <property type="match status" value="1"/>
</dbReference>
<feature type="region of interest" description="Disordered" evidence="7">
    <location>
        <begin position="307"/>
        <end position="328"/>
    </location>
</feature>
<proteinExistence type="inferred from homology"/>
<sequence length="328" mass="36310">MQSLPFYKLNAMKKIFLMALVMIASAMFTTVSAGNKKDKKQQPAPTTLVLTTLSDSLSYASGMSNTNGLLPYIRQQYGVDSTYIADFVKGFEEAMGKNDDLHYTAYSAGIQIADMVKKRILPQVKSMFEGSKDSIDSKLFEKGFVAGVLNDTTHYTMSTAETFCKEIKEEAFKQKNKAYLDENKAWLAANAKKEGVKTTASGLQYKVITQGTGETPQPFDSVTVKYEGKTIDGNVFDSSYKRNPQTAKFRCDQVIKGWTEALTMMPAGSKWELYIPQELAYGARQAGQIKPYSTLIFTVELVSVDKPQASAESSKPAVSPKKPARKKK</sequence>
<name>E7RMG0_9BACT</name>
<dbReference type="EMBL" id="AEPE02000002">
    <property type="protein sequence ID" value="EFZ37941.1"/>
    <property type="molecule type" value="Genomic_DNA"/>
</dbReference>
<dbReference type="GO" id="GO:0006457">
    <property type="term" value="P:protein folding"/>
    <property type="evidence" value="ECO:0007669"/>
    <property type="project" value="InterPro"/>
</dbReference>
<protein>
    <recommendedName>
        <fullName evidence="3 6">peptidylprolyl isomerase</fullName>
        <ecNumber evidence="3 6">5.2.1.8</ecNumber>
    </recommendedName>
</protein>
<dbReference type="EC" id="5.2.1.8" evidence="3 6"/>
<evidence type="ECO:0000256" key="5">
    <source>
        <dbReference type="ARBA" id="ARBA00023235"/>
    </source>
</evidence>
<dbReference type="InterPro" id="IPR036944">
    <property type="entry name" value="PPIase_FKBP_N_sf"/>
</dbReference>
<keyword evidence="5 6" id="KW-0413">Isomerase</keyword>